<organism evidence="1 2">
    <name type="scientific">Mycena metata</name>
    <dbReference type="NCBI Taxonomy" id="1033252"/>
    <lineage>
        <taxon>Eukaryota</taxon>
        <taxon>Fungi</taxon>
        <taxon>Dikarya</taxon>
        <taxon>Basidiomycota</taxon>
        <taxon>Agaricomycotina</taxon>
        <taxon>Agaricomycetes</taxon>
        <taxon>Agaricomycetidae</taxon>
        <taxon>Agaricales</taxon>
        <taxon>Marasmiineae</taxon>
        <taxon>Mycenaceae</taxon>
        <taxon>Mycena</taxon>
    </lineage>
</organism>
<comment type="caution">
    <text evidence="1">The sequence shown here is derived from an EMBL/GenBank/DDBJ whole genome shotgun (WGS) entry which is preliminary data.</text>
</comment>
<evidence type="ECO:0000313" key="1">
    <source>
        <dbReference type="EMBL" id="KAJ7692804.1"/>
    </source>
</evidence>
<dbReference type="Proteomes" id="UP001215598">
    <property type="component" value="Unassembled WGS sequence"/>
</dbReference>
<dbReference type="SUPFAM" id="SSF52047">
    <property type="entry name" value="RNI-like"/>
    <property type="match status" value="1"/>
</dbReference>
<sequence>MDSIPPELKYKILRAAVGVFRDQPHLFMRTREIICCLSREWRILGLSDTAIWSHVFVSPRLQRVDIVRRAMRGPSEIDIYLELLDPVVEPSFLSWFADEIGPLLLRCCELRVVSPHRSASMDMFATLATLDGTSLEFVHLDVRPVDLSQQWWDTAVPPIFHGLLPHLRSFSLRRNFLLPSATPFLANIQELKLHSLHSLYTPTIGTMLDVLRATPSLVRLYMRDVELSDWRTVLPAPNLPHLTHLGVVGLSMGVIDLCSLITAPSLHTFLLEYGDEDPLDYMHIVWNDIFLTVTTAIIRTASWDPNEFGRIMSRFSSAVRFDLRRNDQMITVAFHHVVLTWHRCFPKAELVVLPTSLTPGVTAALLTDPNRTSASPNLHIVAPSSLHDRSTFEETYVLLGNVVSRPVIENVDYWN</sequence>
<proteinExistence type="predicted"/>
<evidence type="ECO:0000313" key="2">
    <source>
        <dbReference type="Proteomes" id="UP001215598"/>
    </source>
</evidence>
<protein>
    <recommendedName>
        <fullName evidence="3">F-box domain-containing protein</fullName>
    </recommendedName>
</protein>
<dbReference type="EMBL" id="JARKIB010000749">
    <property type="protein sequence ID" value="KAJ7692804.1"/>
    <property type="molecule type" value="Genomic_DNA"/>
</dbReference>
<reference evidence="1" key="1">
    <citation type="submission" date="2023-03" db="EMBL/GenBank/DDBJ databases">
        <title>Massive genome expansion in bonnet fungi (Mycena s.s.) driven by repeated elements and novel gene families across ecological guilds.</title>
        <authorList>
            <consortium name="Lawrence Berkeley National Laboratory"/>
            <person name="Harder C.B."/>
            <person name="Miyauchi S."/>
            <person name="Viragh M."/>
            <person name="Kuo A."/>
            <person name="Thoen E."/>
            <person name="Andreopoulos B."/>
            <person name="Lu D."/>
            <person name="Skrede I."/>
            <person name="Drula E."/>
            <person name="Henrissat B."/>
            <person name="Morin E."/>
            <person name="Kohler A."/>
            <person name="Barry K."/>
            <person name="LaButti K."/>
            <person name="Morin E."/>
            <person name="Salamov A."/>
            <person name="Lipzen A."/>
            <person name="Mereny Z."/>
            <person name="Hegedus B."/>
            <person name="Baldrian P."/>
            <person name="Stursova M."/>
            <person name="Weitz H."/>
            <person name="Taylor A."/>
            <person name="Grigoriev I.V."/>
            <person name="Nagy L.G."/>
            <person name="Martin F."/>
            <person name="Kauserud H."/>
        </authorList>
    </citation>
    <scope>NUCLEOTIDE SEQUENCE</scope>
    <source>
        <strain evidence="1">CBHHK182m</strain>
    </source>
</reference>
<accession>A0AAD7DL92</accession>
<gene>
    <name evidence="1" type="ORF">B0H16DRAFT_1751763</name>
</gene>
<dbReference type="InterPro" id="IPR032675">
    <property type="entry name" value="LRR_dom_sf"/>
</dbReference>
<evidence type="ECO:0008006" key="3">
    <source>
        <dbReference type="Google" id="ProtNLM"/>
    </source>
</evidence>
<keyword evidence="2" id="KW-1185">Reference proteome</keyword>
<dbReference type="AlphaFoldDB" id="A0AAD7DL92"/>
<dbReference type="Gene3D" id="3.80.10.10">
    <property type="entry name" value="Ribonuclease Inhibitor"/>
    <property type="match status" value="1"/>
</dbReference>
<name>A0AAD7DL92_9AGAR</name>